<protein>
    <recommendedName>
        <fullName evidence="1">Peptidase C1A papain C-terminal domain-containing protein</fullName>
    </recommendedName>
</protein>
<sequence length="169" mass="18881">MGYITINPTVLAETEHFLGADLISVFNSSGCHLSITSDLESNLRHYCYAQVARDVRATDDGDDVDDECDNYEGGIYWSNFASNYTVHEMRLCCLDIWGTEEDETEYWICQNSWGEGFGEGVATPDFVVELHLTAENVEVVWDEIQSYPIADGVNVAHEINGNVVRLQGA</sequence>
<dbReference type="GO" id="GO:0008234">
    <property type="term" value="F:cysteine-type peptidase activity"/>
    <property type="evidence" value="ECO:0007669"/>
    <property type="project" value="InterPro"/>
</dbReference>
<gene>
    <name evidence="2" type="ORF">RHGRI_011940</name>
</gene>
<dbReference type="InterPro" id="IPR000668">
    <property type="entry name" value="Peptidase_C1A_C"/>
</dbReference>
<dbReference type="SUPFAM" id="SSF54001">
    <property type="entry name" value="Cysteine proteinases"/>
    <property type="match status" value="1"/>
</dbReference>
<organism evidence="2 3">
    <name type="scientific">Rhododendron griersonianum</name>
    <dbReference type="NCBI Taxonomy" id="479676"/>
    <lineage>
        <taxon>Eukaryota</taxon>
        <taxon>Viridiplantae</taxon>
        <taxon>Streptophyta</taxon>
        <taxon>Embryophyta</taxon>
        <taxon>Tracheophyta</taxon>
        <taxon>Spermatophyta</taxon>
        <taxon>Magnoliopsida</taxon>
        <taxon>eudicotyledons</taxon>
        <taxon>Gunneridae</taxon>
        <taxon>Pentapetalae</taxon>
        <taxon>asterids</taxon>
        <taxon>Ericales</taxon>
        <taxon>Ericaceae</taxon>
        <taxon>Ericoideae</taxon>
        <taxon>Rhodoreae</taxon>
        <taxon>Rhododendron</taxon>
    </lineage>
</organism>
<dbReference type="InterPro" id="IPR038765">
    <property type="entry name" value="Papain-like_cys_pep_sf"/>
</dbReference>
<dbReference type="Gene3D" id="3.90.70.10">
    <property type="entry name" value="Cysteine proteinases"/>
    <property type="match status" value="1"/>
</dbReference>
<dbReference type="EMBL" id="JACTNZ010000004">
    <property type="protein sequence ID" value="KAG5554245.1"/>
    <property type="molecule type" value="Genomic_DNA"/>
</dbReference>
<feature type="domain" description="Peptidase C1A papain C-terminal" evidence="1">
    <location>
        <begin position="66"/>
        <end position="119"/>
    </location>
</feature>
<keyword evidence="3" id="KW-1185">Reference proteome</keyword>
<dbReference type="AlphaFoldDB" id="A0AAV6KNN6"/>
<evidence type="ECO:0000259" key="1">
    <source>
        <dbReference type="Pfam" id="PF00112"/>
    </source>
</evidence>
<dbReference type="Proteomes" id="UP000823749">
    <property type="component" value="Chromosome 4"/>
</dbReference>
<accession>A0AAV6KNN6</accession>
<proteinExistence type="predicted"/>
<dbReference type="Pfam" id="PF00112">
    <property type="entry name" value="Peptidase_C1"/>
    <property type="match status" value="1"/>
</dbReference>
<evidence type="ECO:0000313" key="2">
    <source>
        <dbReference type="EMBL" id="KAG5554245.1"/>
    </source>
</evidence>
<reference evidence="2" key="1">
    <citation type="submission" date="2020-08" db="EMBL/GenBank/DDBJ databases">
        <title>Plant Genome Project.</title>
        <authorList>
            <person name="Zhang R.-G."/>
        </authorList>
    </citation>
    <scope>NUCLEOTIDE SEQUENCE</scope>
    <source>
        <strain evidence="2">WSP0</strain>
        <tissue evidence="2">Leaf</tissue>
    </source>
</reference>
<name>A0AAV6KNN6_9ERIC</name>
<evidence type="ECO:0000313" key="3">
    <source>
        <dbReference type="Proteomes" id="UP000823749"/>
    </source>
</evidence>
<comment type="caution">
    <text evidence="2">The sequence shown here is derived from an EMBL/GenBank/DDBJ whole genome shotgun (WGS) entry which is preliminary data.</text>
</comment>
<dbReference type="GO" id="GO:0006508">
    <property type="term" value="P:proteolysis"/>
    <property type="evidence" value="ECO:0007669"/>
    <property type="project" value="InterPro"/>
</dbReference>